<organism evidence="1">
    <name type="scientific">mine drainage metagenome</name>
    <dbReference type="NCBI Taxonomy" id="410659"/>
    <lineage>
        <taxon>unclassified sequences</taxon>
        <taxon>metagenomes</taxon>
        <taxon>ecological metagenomes</taxon>
    </lineage>
</organism>
<name>A0A1J5PH55_9ZZZZ</name>
<accession>A0A1J5PH55</accession>
<sequence>MVEWLQHLDIAPRDLARALLVARIQCRLAAARLAHRDVNPASRLLQQLDRRKTDRWAHRVHKAGRE</sequence>
<protein>
    <submittedName>
        <fullName evidence="1">Uncharacterized protein</fullName>
    </submittedName>
</protein>
<evidence type="ECO:0000313" key="1">
    <source>
        <dbReference type="EMBL" id="OIQ64603.1"/>
    </source>
</evidence>
<comment type="caution">
    <text evidence="1">The sequence shown here is derived from an EMBL/GenBank/DDBJ whole genome shotgun (WGS) entry which is preliminary data.</text>
</comment>
<dbReference type="AlphaFoldDB" id="A0A1J5PH55"/>
<gene>
    <name evidence="1" type="ORF">GALL_538440</name>
</gene>
<dbReference type="EMBL" id="MLJW01007982">
    <property type="protein sequence ID" value="OIQ64603.1"/>
    <property type="molecule type" value="Genomic_DNA"/>
</dbReference>
<reference evidence="1" key="1">
    <citation type="submission" date="2016-10" db="EMBL/GenBank/DDBJ databases">
        <title>Sequence of Gallionella enrichment culture.</title>
        <authorList>
            <person name="Poehlein A."/>
            <person name="Muehling M."/>
            <person name="Daniel R."/>
        </authorList>
    </citation>
    <scope>NUCLEOTIDE SEQUENCE</scope>
</reference>
<proteinExistence type="predicted"/>